<proteinExistence type="predicted"/>
<gene>
    <name evidence="1" type="ORF">OC25_07835</name>
</gene>
<evidence type="ECO:0000313" key="1">
    <source>
        <dbReference type="EMBL" id="KIA95213.1"/>
    </source>
</evidence>
<organism evidence="1 2">
    <name type="scientific">Pedobacter kyungheensis</name>
    <dbReference type="NCBI Taxonomy" id="1069985"/>
    <lineage>
        <taxon>Bacteria</taxon>
        <taxon>Pseudomonadati</taxon>
        <taxon>Bacteroidota</taxon>
        <taxon>Sphingobacteriia</taxon>
        <taxon>Sphingobacteriales</taxon>
        <taxon>Sphingobacteriaceae</taxon>
        <taxon>Pedobacter</taxon>
    </lineage>
</organism>
<comment type="caution">
    <text evidence="1">The sequence shown here is derived from an EMBL/GenBank/DDBJ whole genome shotgun (WGS) entry which is preliminary data.</text>
</comment>
<dbReference type="EMBL" id="JSYN01000006">
    <property type="protein sequence ID" value="KIA95213.1"/>
    <property type="molecule type" value="Genomic_DNA"/>
</dbReference>
<dbReference type="RefSeq" id="WP_039473816.1">
    <property type="nucleotide sequence ID" value="NZ_JSYN01000006.1"/>
</dbReference>
<dbReference type="OrthoDB" id="1150508at2"/>
<accession>A0A0C1FTT8</accession>
<evidence type="ECO:0000313" key="2">
    <source>
        <dbReference type="Proteomes" id="UP000031246"/>
    </source>
</evidence>
<dbReference type="Proteomes" id="UP000031246">
    <property type="component" value="Unassembled WGS sequence"/>
</dbReference>
<sequence>MLKKTKINTMINNISLQPLRNGAYIQFSTDTLHIVSKNNPKAYLKRLLYATARFPSFLFAMDGQVLI</sequence>
<reference evidence="1 2" key="1">
    <citation type="submission" date="2014-10" db="EMBL/GenBank/DDBJ databases">
        <title>Pedobacter Kyungheensis.</title>
        <authorList>
            <person name="Anderson B.M."/>
            <person name="Newman J.D."/>
        </authorList>
    </citation>
    <scope>NUCLEOTIDE SEQUENCE [LARGE SCALE GENOMIC DNA]</scope>
    <source>
        <strain evidence="1 2">KACC 16221</strain>
    </source>
</reference>
<name>A0A0C1FTT8_9SPHI</name>
<protein>
    <submittedName>
        <fullName evidence="1">Uncharacterized protein</fullName>
    </submittedName>
</protein>
<keyword evidence="2" id="KW-1185">Reference proteome</keyword>
<dbReference type="AlphaFoldDB" id="A0A0C1FTT8"/>